<sequence length="64" mass="7667">MIHMVHKIRISWMLISSDDDRIECHKLDDDYVKKKHPESIEIPFSFLLPLHYRFGASNCVFILH</sequence>
<evidence type="ECO:0000313" key="1">
    <source>
        <dbReference type="EMBL" id="KAH9493631.1"/>
    </source>
</evidence>
<name>A0A922KU71_DERFA</name>
<gene>
    <name evidence="1" type="ORF">DERF_014370</name>
</gene>
<reference evidence="1" key="2">
    <citation type="journal article" date="2022" name="Res Sq">
        <title>Comparative Genomics Reveals Insights into the Divergent Evolution of Astigmatic Mites and Household Pest Adaptations.</title>
        <authorList>
            <person name="Xiong Q."/>
            <person name="Wan A.T.-Y."/>
            <person name="Liu X.-Y."/>
            <person name="Fung C.S.-H."/>
            <person name="Xiao X."/>
            <person name="Malainual N."/>
            <person name="Hou J."/>
            <person name="Wang L."/>
            <person name="Wang M."/>
            <person name="Yang K."/>
            <person name="Cui Y."/>
            <person name="Leung E."/>
            <person name="Nong W."/>
            <person name="Shin S.-K."/>
            <person name="Au S."/>
            <person name="Jeong K.Y."/>
            <person name="Chew F.T."/>
            <person name="Hui J."/>
            <person name="Leung T.F."/>
            <person name="Tungtrongchitr A."/>
            <person name="Zhong N."/>
            <person name="Liu Z."/>
            <person name="Tsui S."/>
        </authorList>
    </citation>
    <scope>NUCLEOTIDE SEQUENCE</scope>
    <source>
        <strain evidence="1">Derf</strain>
        <tissue evidence="1">Whole organism</tissue>
    </source>
</reference>
<reference evidence="1" key="1">
    <citation type="submission" date="2013-05" db="EMBL/GenBank/DDBJ databases">
        <authorList>
            <person name="Yim A.K.Y."/>
            <person name="Chan T.F."/>
            <person name="Ji K.M."/>
            <person name="Liu X.Y."/>
            <person name="Zhou J.W."/>
            <person name="Li R.Q."/>
            <person name="Yang K.Y."/>
            <person name="Li J."/>
            <person name="Li M."/>
            <person name="Law P.T.W."/>
            <person name="Wu Y.L."/>
            <person name="Cai Z.L."/>
            <person name="Qin H."/>
            <person name="Bao Y."/>
            <person name="Leung R.K.K."/>
            <person name="Ng P.K.S."/>
            <person name="Zou J."/>
            <person name="Zhong X.J."/>
            <person name="Ran P.X."/>
            <person name="Zhong N.S."/>
            <person name="Liu Z.G."/>
            <person name="Tsui S.K.W."/>
        </authorList>
    </citation>
    <scope>NUCLEOTIDE SEQUENCE</scope>
    <source>
        <strain evidence="1">Derf</strain>
        <tissue evidence="1">Whole organism</tissue>
    </source>
</reference>
<accession>A0A922KU71</accession>
<organism evidence="1 2">
    <name type="scientific">Dermatophagoides farinae</name>
    <name type="common">American house dust mite</name>
    <dbReference type="NCBI Taxonomy" id="6954"/>
    <lineage>
        <taxon>Eukaryota</taxon>
        <taxon>Metazoa</taxon>
        <taxon>Ecdysozoa</taxon>
        <taxon>Arthropoda</taxon>
        <taxon>Chelicerata</taxon>
        <taxon>Arachnida</taxon>
        <taxon>Acari</taxon>
        <taxon>Acariformes</taxon>
        <taxon>Sarcoptiformes</taxon>
        <taxon>Astigmata</taxon>
        <taxon>Psoroptidia</taxon>
        <taxon>Analgoidea</taxon>
        <taxon>Pyroglyphidae</taxon>
        <taxon>Dermatophagoidinae</taxon>
        <taxon>Dermatophagoides</taxon>
    </lineage>
</organism>
<evidence type="ECO:0000313" key="2">
    <source>
        <dbReference type="Proteomes" id="UP000790347"/>
    </source>
</evidence>
<dbReference type="EMBL" id="ASGP02000008">
    <property type="protein sequence ID" value="KAH9493631.1"/>
    <property type="molecule type" value="Genomic_DNA"/>
</dbReference>
<comment type="caution">
    <text evidence="1">The sequence shown here is derived from an EMBL/GenBank/DDBJ whole genome shotgun (WGS) entry which is preliminary data.</text>
</comment>
<dbReference type="AlphaFoldDB" id="A0A922KU71"/>
<dbReference type="Proteomes" id="UP000790347">
    <property type="component" value="Unassembled WGS sequence"/>
</dbReference>
<keyword evidence="2" id="KW-1185">Reference proteome</keyword>
<feature type="non-terminal residue" evidence="1">
    <location>
        <position position="64"/>
    </location>
</feature>
<protein>
    <submittedName>
        <fullName evidence="1">Uncharacterized protein</fullName>
    </submittedName>
</protein>
<proteinExistence type="predicted"/>